<evidence type="ECO:0000259" key="3">
    <source>
        <dbReference type="Pfam" id="PF08338"/>
    </source>
</evidence>
<feature type="domain" description="DUF1731" evidence="3">
    <location>
        <begin position="257"/>
        <end position="304"/>
    </location>
</feature>
<dbReference type="Gene3D" id="3.40.50.720">
    <property type="entry name" value="NAD(P)-binding Rossmann-like Domain"/>
    <property type="match status" value="1"/>
</dbReference>
<gene>
    <name evidence="4" type="ORF">ACFQWG_09580</name>
</gene>
<dbReference type="NCBIfam" id="TIGR01777">
    <property type="entry name" value="yfcH"/>
    <property type="match status" value="1"/>
</dbReference>
<dbReference type="EMBL" id="JBHTEF010000001">
    <property type="protein sequence ID" value="MFC7581442.1"/>
    <property type="molecule type" value="Genomic_DNA"/>
</dbReference>
<dbReference type="RefSeq" id="WP_380974763.1">
    <property type="nucleotide sequence ID" value="NZ_JBHTEF010000001.1"/>
</dbReference>
<protein>
    <submittedName>
        <fullName evidence="4">TIGR01777 family oxidoreductase</fullName>
    </submittedName>
</protein>
<evidence type="ECO:0000313" key="4">
    <source>
        <dbReference type="EMBL" id="MFC7581442.1"/>
    </source>
</evidence>
<dbReference type="Pfam" id="PF08338">
    <property type="entry name" value="DUF1731"/>
    <property type="match status" value="1"/>
</dbReference>
<dbReference type="InterPro" id="IPR013549">
    <property type="entry name" value="DUF1731"/>
</dbReference>
<proteinExistence type="inferred from homology"/>
<organism evidence="4 5">
    <name type="scientific">Schaalia naturae</name>
    <dbReference type="NCBI Taxonomy" id="635203"/>
    <lineage>
        <taxon>Bacteria</taxon>
        <taxon>Bacillati</taxon>
        <taxon>Actinomycetota</taxon>
        <taxon>Actinomycetes</taxon>
        <taxon>Actinomycetales</taxon>
        <taxon>Actinomycetaceae</taxon>
        <taxon>Schaalia</taxon>
    </lineage>
</organism>
<reference evidence="5" key="1">
    <citation type="journal article" date="2019" name="Int. J. Syst. Evol. Microbiol.">
        <title>The Global Catalogue of Microorganisms (GCM) 10K type strain sequencing project: providing services to taxonomists for standard genome sequencing and annotation.</title>
        <authorList>
            <consortium name="The Broad Institute Genomics Platform"/>
            <consortium name="The Broad Institute Genome Sequencing Center for Infectious Disease"/>
            <person name="Wu L."/>
            <person name="Ma J."/>
        </authorList>
    </citation>
    <scope>NUCLEOTIDE SEQUENCE [LARGE SCALE GENOMIC DNA]</scope>
    <source>
        <strain evidence="5">CCUG 56698</strain>
    </source>
</reference>
<keyword evidence="5" id="KW-1185">Reference proteome</keyword>
<evidence type="ECO:0000256" key="1">
    <source>
        <dbReference type="ARBA" id="ARBA00009353"/>
    </source>
</evidence>
<evidence type="ECO:0000313" key="5">
    <source>
        <dbReference type="Proteomes" id="UP001596527"/>
    </source>
</evidence>
<dbReference type="SUPFAM" id="SSF51735">
    <property type="entry name" value="NAD(P)-binding Rossmann-fold domains"/>
    <property type="match status" value="1"/>
</dbReference>
<name>A0ABW2SMV0_9ACTO</name>
<comment type="caution">
    <text evidence="4">The sequence shown here is derived from an EMBL/GenBank/DDBJ whole genome shotgun (WGS) entry which is preliminary data.</text>
</comment>
<feature type="domain" description="NAD-dependent epimerase/dehydratase" evidence="2">
    <location>
        <begin position="3"/>
        <end position="222"/>
    </location>
</feature>
<dbReference type="InterPro" id="IPR036291">
    <property type="entry name" value="NAD(P)-bd_dom_sf"/>
</dbReference>
<dbReference type="InterPro" id="IPR001509">
    <property type="entry name" value="Epimerase_deHydtase"/>
</dbReference>
<dbReference type="InterPro" id="IPR010099">
    <property type="entry name" value="SDR39U1"/>
</dbReference>
<dbReference type="Pfam" id="PF01370">
    <property type="entry name" value="Epimerase"/>
    <property type="match status" value="1"/>
</dbReference>
<comment type="similarity">
    <text evidence="1">Belongs to the NAD(P)-dependent epimerase/dehydratase family. SDR39U1 subfamily.</text>
</comment>
<sequence>MRIAIAGASGLLGSALARALAAGDGENHTVLRLVRRPARTSGERRWDPAAGRIDGPGAGLDDVDAVVVLSGAGIGDRLWTRRYRREILVSRVEPVRTIAAAMARGEAAGRDRVLLVPSAVGVYGADPGDAVLTEASVLGDDFLARVCRLTERAADAAREAGVRVVAMRTGIVLSGQGGYLGRQRWLYRAGLGGPISGGAQWLAWITRADHVRAMRHLLAHSELSGPVNLAAPGAVRQRDFARAFAASMRRPGVVPLPAGLLAPVLGPDMVAEVLRSGQRAVPERLLGDGFRFDHPSLPEALRWLATEASGGVGG</sequence>
<dbReference type="PANTHER" id="PTHR11092:SF0">
    <property type="entry name" value="EPIMERASE FAMILY PROTEIN SDR39U1"/>
    <property type="match status" value="1"/>
</dbReference>
<dbReference type="PANTHER" id="PTHR11092">
    <property type="entry name" value="SUGAR NUCLEOTIDE EPIMERASE RELATED"/>
    <property type="match status" value="1"/>
</dbReference>
<evidence type="ECO:0000259" key="2">
    <source>
        <dbReference type="Pfam" id="PF01370"/>
    </source>
</evidence>
<dbReference type="Proteomes" id="UP001596527">
    <property type="component" value="Unassembled WGS sequence"/>
</dbReference>
<accession>A0ABW2SMV0</accession>